<name>A0A0V0XPT0_TRIPS</name>
<dbReference type="Proteomes" id="UP000054815">
    <property type="component" value="Unassembled WGS sequence"/>
</dbReference>
<comment type="caution">
    <text evidence="1">The sequence shown here is derived from an EMBL/GenBank/DDBJ whole genome shotgun (WGS) entry which is preliminary data.</text>
</comment>
<organism evidence="1 2">
    <name type="scientific">Trichinella pseudospiralis</name>
    <name type="common">Parasitic roundworm</name>
    <dbReference type="NCBI Taxonomy" id="6337"/>
    <lineage>
        <taxon>Eukaryota</taxon>
        <taxon>Metazoa</taxon>
        <taxon>Ecdysozoa</taxon>
        <taxon>Nematoda</taxon>
        <taxon>Enoplea</taxon>
        <taxon>Dorylaimia</taxon>
        <taxon>Trichinellida</taxon>
        <taxon>Trichinellidae</taxon>
        <taxon>Trichinella</taxon>
    </lineage>
</organism>
<evidence type="ECO:0000313" key="1">
    <source>
        <dbReference type="EMBL" id="KRX89918.1"/>
    </source>
</evidence>
<evidence type="ECO:0000313" key="2">
    <source>
        <dbReference type="Proteomes" id="UP000054815"/>
    </source>
</evidence>
<protein>
    <submittedName>
        <fullName evidence="1">Uncharacterized protein</fullName>
    </submittedName>
</protein>
<proteinExistence type="predicted"/>
<dbReference type="EMBL" id="JYDU01000181">
    <property type="protein sequence ID" value="KRX89918.1"/>
    <property type="molecule type" value="Genomic_DNA"/>
</dbReference>
<sequence length="235" mass="27393">MEHVSDKKHYLQRVPQRIRIHASEYARNVSDIHFCTFMYQDIIFKDSNLLLAEILFTTGIACSSSIKRITYDLVLHRFITLVMCPFCIHTAHTHWRISTLIINRTLFYDTSSSELLWTSFDELELDMTTVTGDDKISEDATLSLSDAAICKIHILFQPGRRFSISDHIYSKCCIPVDRANSNSDRDKTAQQYFAKYSEIWCATVNHNRRLCNQTVSSVTRELLKTQRHRFIPQTF</sequence>
<accession>A0A0V0XPT0</accession>
<reference evidence="1 2" key="1">
    <citation type="submission" date="2015-01" db="EMBL/GenBank/DDBJ databases">
        <title>Evolution of Trichinella species and genotypes.</title>
        <authorList>
            <person name="Korhonen P.K."/>
            <person name="Edoardo P."/>
            <person name="Giuseppe L.R."/>
            <person name="Gasser R.B."/>
        </authorList>
    </citation>
    <scope>NUCLEOTIDE SEQUENCE [LARGE SCALE GENOMIC DNA]</scope>
    <source>
        <strain evidence="1">ISS141</strain>
    </source>
</reference>
<gene>
    <name evidence="1" type="ORF">T4E_10628</name>
</gene>
<dbReference type="AlphaFoldDB" id="A0A0V0XPT0"/>